<evidence type="ECO:0000313" key="1">
    <source>
        <dbReference type="EMBL" id="PMD29294.1"/>
    </source>
</evidence>
<protein>
    <submittedName>
        <fullName evidence="1">Uncharacterized protein</fullName>
    </submittedName>
</protein>
<sequence>MVLGCLTPLGEFISLRSRRRKLARADPPSFLARWSDDGRTLYYNDTSISMDNFRTFGHSLVDRVEALCGSLMFGWFPRVDLNQRDLAATELLSLEYCNGQLSQRGIYVYNGFMIYVIQYYKAKRSTNNEFTVIRFLLGRLGKLLFYYLTYIRLFIIMVEREISMSPTRVLSSLLFCTFNKPHRLWPFTRLSDILAKSNTGLFEKPLNIRLYRQLSIYVTEKHIKRLAKPFNNGHRPLQRGFTYRLDGAFPSQIQPALLNIYKWASVE</sequence>
<dbReference type="EMBL" id="KZ613975">
    <property type="protein sequence ID" value="PMD29294.1"/>
    <property type="molecule type" value="Genomic_DNA"/>
</dbReference>
<evidence type="ECO:0000313" key="2">
    <source>
        <dbReference type="Proteomes" id="UP000235786"/>
    </source>
</evidence>
<proteinExistence type="predicted"/>
<name>A0A2J6QSQ3_HYAVF</name>
<dbReference type="AlphaFoldDB" id="A0A2J6QSQ3"/>
<gene>
    <name evidence="1" type="ORF">L207DRAFT_549890</name>
</gene>
<organism evidence="1 2">
    <name type="scientific">Hyaloscypha variabilis (strain UAMH 11265 / GT02V1 / F)</name>
    <name type="common">Meliniomyces variabilis</name>
    <dbReference type="NCBI Taxonomy" id="1149755"/>
    <lineage>
        <taxon>Eukaryota</taxon>
        <taxon>Fungi</taxon>
        <taxon>Dikarya</taxon>
        <taxon>Ascomycota</taxon>
        <taxon>Pezizomycotina</taxon>
        <taxon>Leotiomycetes</taxon>
        <taxon>Helotiales</taxon>
        <taxon>Hyaloscyphaceae</taxon>
        <taxon>Hyaloscypha</taxon>
        <taxon>Hyaloscypha variabilis</taxon>
    </lineage>
</organism>
<dbReference type="Proteomes" id="UP000235786">
    <property type="component" value="Unassembled WGS sequence"/>
</dbReference>
<reference evidence="1 2" key="1">
    <citation type="submission" date="2016-04" db="EMBL/GenBank/DDBJ databases">
        <title>A degradative enzymes factory behind the ericoid mycorrhizal symbiosis.</title>
        <authorList>
            <consortium name="DOE Joint Genome Institute"/>
            <person name="Martino E."/>
            <person name="Morin E."/>
            <person name="Grelet G."/>
            <person name="Kuo A."/>
            <person name="Kohler A."/>
            <person name="Daghino S."/>
            <person name="Barry K."/>
            <person name="Choi C."/>
            <person name="Cichocki N."/>
            <person name="Clum A."/>
            <person name="Copeland A."/>
            <person name="Hainaut M."/>
            <person name="Haridas S."/>
            <person name="Labutti K."/>
            <person name="Lindquist E."/>
            <person name="Lipzen A."/>
            <person name="Khouja H.-R."/>
            <person name="Murat C."/>
            <person name="Ohm R."/>
            <person name="Olson A."/>
            <person name="Spatafora J."/>
            <person name="Veneault-Fourrey C."/>
            <person name="Henrissat B."/>
            <person name="Grigoriev I."/>
            <person name="Martin F."/>
            <person name="Perotto S."/>
        </authorList>
    </citation>
    <scope>NUCLEOTIDE SEQUENCE [LARGE SCALE GENOMIC DNA]</scope>
    <source>
        <strain evidence="1 2">F</strain>
    </source>
</reference>
<keyword evidence="2" id="KW-1185">Reference proteome</keyword>
<dbReference type="OrthoDB" id="4845846at2759"/>
<dbReference type="STRING" id="1149755.A0A2J6QSQ3"/>
<accession>A0A2J6QSQ3</accession>